<evidence type="ECO:0000256" key="1">
    <source>
        <dbReference type="SAM" id="SignalP"/>
    </source>
</evidence>
<dbReference type="AlphaFoldDB" id="A0A4D5RC35"/>
<keyword evidence="1" id="KW-0732">Signal</keyword>
<feature type="signal peptide" evidence="1">
    <location>
        <begin position="1"/>
        <end position="17"/>
    </location>
</feature>
<feature type="chain" id="PRO_5020029693" evidence="1">
    <location>
        <begin position="18"/>
        <end position="72"/>
    </location>
</feature>
<protein>
    <submittedName>
        <fullName evidence="2">Putative secreted protein</fullName>
    </submittedName>
</protein>
<accession>A0A4D5RC35</accession>
<reference evidence="2" key="1">
    <citation type="submission" date="2019-04" db="EMBL/GenBank/DDBJ databases">
        <title>An insight into the mialome of Ixodes scapularis.</title>
        <authorList>
            <person name="Ribeiro J.M."/>
            <person name="Mather T.N."/>
            <person name="Karim S."/>
        </authorList>
    </citation>
    <scope>NUCLEOTIDE SEQUENCE</scope>
</reference>
<sequence>MCAVQSCTLLCFSQAGAFPKTCPAAGFSVCRLGVYMLKSMVIICKSVLCINQPARVKEVVSDSLFRCCKSKC</sequence>
<evidence type="ECO:0000313" key="2">
    <source>
        <dbReference type="EMBL" id="MOY34632.1"/>
    </source>
</evidence>
<name>A0A4D5RC35_IXOSC</name>
<proteinExistence type="predicted"/>
<organism evidence="2">
    <name type="scientific">Ixodes scapularis</name>
    <name type="common">Black-legged tick</name>
    <name type="synonym">Deer tick</name>
    <dbReference type="NCBI Taxonomy" id="6945"/>
    <lineage>
        <taxon>Eukaryota</taxon>
        <taxon>Metazoa</taxon>
        <taxon>Ecdysozoa</taxon>
        <taxon>Arthropoda</taxon>
        <taxon>Chelicerata</taxon>
        <taxon>Arachnida</taxon>
        <taxon>Acari</taxon>
        <taxon>Parasitiformes</taxon>
        <taxon>Ixodida</taxon>
        <taxon>Ixodoidea</taxon>
        <taxon>Ixodidae</taxon>
        <taxon>Ixodinae</taxon>
        <taxon>Ixodes</taxon>
    </lineage>
</organism>
<dbReference type="EMBL" id="GHJT01000661">
    <property type="protein sequence ID" value="MOY34632.1"/>
    <property type="molecule type" value="Transcribed_RNA"/>
</dbReference>